<dbReference type="GO" id="GO:0006508">
    <property type="term" value="P:proteolysis"/>
    <property type="evidence" value="ECO:0007669"/>
    <property type="project" value="UniProtKB-KW"/>
</dbReference>
<dbReference type="STRING" id="1313296.SAMN05661091_4207"/>
<keyword evidence="5" id="KW-0479">Metal-binding</keyword>
<dbReference type="PANTHER" id="PTHR43221:SF1">
    <property type="entry name" value="PROTEASE HTPX"/>
    <property type="match status" value="1"/>
</dbReference>
<keyword evidence="9 11" id="KW-0482">Metalloprotease</keyword>
<evidence type="ECO:0000256" key="2">
    <source>
        <dbReference type="ARBA" id="ARBA00022475"/>
    </source>
</evidence>
<evidence type="ECO:0000256" key="11">
    <source>
        <dbReference type="RuleBase" id="RU003983"/>
    </source>
</evidence>
<name>A0A1X7HK86_9BACL</name>
<evidence type="ECO:0000256" key="10">
    <source>
        <dbReference type="ARBA" id="ARBA00023136"/>
    </source>
</evidence>
<organism evidence="14 15">
    <name type="scientific">Paenibacillus uliginis N3/975</name>
    <dbReference type="NCBI Taxonomy" id="1313296"/>
    <lineage>
        <taxon>Bacteria</taxon>
        <taxon>Bacillati</taxon>
        <taxon>Bacillota</taxon>
        <taxon>Bacilli</taxon>
        <taxon>Bacillales</taxon>
        <taxon>Paenibacillaceae</taxon>
        <taxon>Paenibacillus</taxon>
    </lineage>
</organism>
<evidence type="ECO:0000256" key="3">
    <source>
        <dbReference type="ARBA" id="ARBA00022670"/>
    </source>
</evidence>
<keyword evidence="8 12" id="KW-1133">Transmembrane helix</keyword>
<keyword evidence="15" id="KW-1185">Reference proteome</keyword>
<proteinExistence type="inferred from homology"/>
<feature type="domain" description="Peptidase M48" evidence="13">
    <location>
        <begin position="207"/>
        <end position="365"/>
    </location>
</feature>
<dbReference type="GO" id="GO:0046872">
    <property type="term" value="F:metal ion binding"/>
    <property type="evidence" value="ECO:0007669"/>
    <property type="project" value="UniProtKB-KW"/>
</dbReference>
<dbReference type="PANTHER" id="PTHR43221">
    <property type="entry name" value="PROTEASE HTPX"/>
    <property type="match status" value="1"/>
</dbReference>
<evidence type="ECO:0000256" key="1">
    <source>
        <dbReference type="ARBA" id="ARBA00004651"/>
    </source>
</evidence>
<keyword evidence="2" id="KW-1003">Cell membrane</keyword>
<comment type="subcellular location">
    <subcellularLocation>
        <location evidence="1">Cell membrane</location>
        <topology evidence="1">Multi-pass membrane protein</topology>
    </subcellularLocation>
</comment>
<keyword evidence="4 12" id="KW-0812">Transmembrane</keyword>
<evidence type="ECO:0000256" key="5">
    <source>
        <dbReference type="ARBA" id="ARBA00022723"/>
    </source>
</evidence>
<feature type="transmembrane region" description="Helical" evidence="12">
    <location>
        <begin position="236"/>
        <end position="256"/>
    </location>
</feature>
<keyword evidence="14" id="KW-0346">Stress response</keyword>
<keyword evidence="3 11" id="KW-0645">Protease</keyword>
<reference evidence="14 15" key="1">
    <citation type="submission" date="2017-04" db="EMBL/GenBank/DDBJ databases">
        <authorList>
            <person name="Afonso C.L."/>
            <person name="Miller P.J."/>
            <person name="Scott M.A."/>
            <person name="Spackman E."/>
            <person name="Goraichik I."/>
            <person name="Dimitrov K.M."/>
            <person name="Suarez D.L."/>
            <person name="Swayne D.E."/>
        </authorList>
    </citation>
    <scope>NUCLEOTIDE SEQUENCE [LARGE SCALE GENOMIC DNA]</scope>
    <source>
        <strain evidence="14 15">N3/975</strain>
    </source>
</reference>
<evidence type="ECO:0000256" key="6">
    <source>
        <dbReference type="ARBA" id="ARBA00022801"/>
    </source>
</evidence>
<dbReference type="InterPro" id="IPR050083">
    <property type="entry name" value="HtpX_protease"/>
</dbReference>
<dbReference type="GO" id="GO:0005886">
    <property type="term" value="C:plasma membrane"/>
    <property type="evidence" value="ECO:0007669"/>
    <property type="project" value="UniProtKB-SubCell"/>
</dbReference>
<gene>
    <name evidence="14" type="ORF">SAMN05661091_4207</name>
</gene>
<keyword evidence="7 11" id="KW-0862">Zinc</keyword>
<dbReference type="EMBL" id="LT840184">
    <property type="protein sequence ID" value="SMF88267.1"/>
    <property type="molecule type" value="Genomic_DNA"/>
</dbReference>
<comment type="cofactor">
    <cofactor evidence="11">
        <name>Zn(2+)</name>
        <dbReference type="ChEBI" id="CHEBI:29105"/>
    </cofactor>
    <text evidence="11">Binds 1 zinc ion per subunit.</text>
</comment>
<evidence type="ECO:0000256" key="8">
    <source>
        <dbReference type="ARBA" id="ARBA00022989"/>
    </source>
</evidence>
<evidence type="ECO:0000256" key="4">
    <source>
        <dbReference type="ARBA" id="ARBA00022692"/>
    </source>
</evidence>
<feature type="transmembrane region" description="Helical" evidence="12">
    <location>
        <begin position="6"/>
        <end position="27"/>
    </location>
</feature>
<dbReference type="Gene3D" id="3.30.2010.10">
    <property type="entry name" value="Metalloproteases ('zincins'), catalytic domain"/>
    <property type="match status" value="1"/>
</dbReference>
<feature type="transmembrane region" description="Helical" evidence="12">
    <location>
        <begin position="262"/>
        <end position="290"/>
    </location>
</feature>
<dbReference type="Pfam" id="PF01435">
    <property type="entry name" value="Peptidase_M48"/>
    <property type="match status" value="1"/>
</dbReference>
<evidence type="ECO:0000313" key="15">
    <source>
        <dbReference type="Proteomes" id="UP000192940"/>
    </source>
</evidence>
<evidence type="ECO:0000256" key="12">
    <source>
        <dbReference type="SAM" id="Phobius"/>
    </source>
</evidence>
<protein>
    <submittedName>
        <fullName evidence="14">Heat shock protein HtpX</fullName>
    </submittedName>
</protein>
<sequence>MGLLYSICFLIGNFSGIGRMVYFLIGIKNRKNRDKKIDCLAIVPLVWLQLSPAVVLFFIFQSQYSWVQHVLIIIASFVVGFKWTDSWVQTVGEFEKVILGEQEIKRTGKKSVEQYWRNFLGSIVKYFHEIYERMFPYKVWLRNFKSFLPREQDDKTVQILQELSLEIGVSNVILCVYPSGNTGGYAILKPRFRKGLSFVLISSFASEELSFDELRALIAHELMHIRNKDYRSNNSLFSLGTIYGFLFGTMLYASLIDLFRKLFPLFALVLLIALPLLLIAFIIIFLYFLCSKHGYWFQIRELRADRKSCKLSGNMREGMLKLLERLKVEEAAENSNTLWFQKYYSRYNSWHSHPSIEYRIKKIQDYKEWSYKDYFKHFFQTIKWAIIGKGWSGS</sequence>
<keyword evidence="10 12" id="KW-0472">Membrane</keyword>
<dbReference type="RefSeq" id="WP_208914985.1">
    <property type="nucleotide sequence ID" value="NZ_LT840184.1"/>
</dbReference>
<dbReference type="Proteomes" id="UP000192940">
    <property type="component" value="Chromosome I"/>
</dbReference>
<dbReference type="InterPro" id="IPR001915">
    <property type="entry name" value="Peptidase_M48"/>
</dbReference>
<feature type="transmembrane region" description="Helical" evidence="12">
    <location>
        <begin position="39"/>
        <end position="60"/>
    </location>
</feature>
<dbReference type="AlphaFoldDB" id="A0A1X7HK86"/>
<evidence type="ECO:0000259" key="13">
    <source>
        <dbReference type="Pfam" id="PF01435"/>
    </source>
</evidence>
<evidence type="ECO:0000256" key="9">
    <source>
        <dbReference type="ARBA" id="ARBA00023049"/>
    </source>
</evidence>
<dbReference type="GO" id="GO:0004222">
    <property type="term" value="F:metalloendopeptidase activity"/>
    <property type="evidence" value="ECO:0007669"/>
    <property type="project" value="InterPro"/>
</dbReference>
<feature type="transmembrane region" description="Helical" evidence="12">
    <location>
        <begin position="66"/>
        <end position="84"/>
    </location>
</feature>
<accession>A0A1X7HK86</accession>
<evidence type="ECO:0000313" key="14">
    <source>
        <dbReference type="EMBL" id="SMF88267.1"/>
    </source>
</evidence>
<comment type="similarity">
    <text evidence="11">Belongs to the peptidase M48 family.</text>
</comment>
<evidence type="ECO:0000256" key="7">
    <source>
        <dbReference type="ARBA" id="ARBA00022833"/>
    </source>
</evidence>
<keyword evidence="6 11" id="KW-0378">Hydrolase</keyword>